<keyword evidence="2" id="KW-1185">Reference proteome</keyword>
<accession>A0A9E2SBI9</accession>
<name>A0A9E2SBI9_9BACT</name>
<comment type="caution">
    <text evidence="1">The sequence shown here is derived from an EMBL/GenBank/DDBJ whole genome shotgun (WGS) entry which is preliminary data.</text>
</comment>
<reference evidence="1" key="1">
    <citation type="submission" date="2021-06" db="EMBL/GenBank/DDBJ databases">
        <authorList>
            <person name="Huq M.A."/>
        </authorList>
    </citation>
    <scope>NUCLEOTIDE SEQUENCE</scope>
    <source>
        <strain evidence="1">MAH-26</strain>
    </source>
</reference>
<organism evidence="1 2">
    <name type="scientific">Pinibacter aurantiacus</name>
    <dbReference type="NCBI Taxonomy" id="2851599"/>
    <lineage>
        <taxon>Bacteria</taxon>
        <taxon>Pseudomonadati</taxon>
        <taxon>Bacteroidota</taxon>
        <taxon>Chitinophagia</taxon>
        <taxon>Chitinophagales</taxon>
        <taxon>Chitinophagaceae</taxon>
        <taxon>Pinibacter</taxon>
    </lineage>
</organism>
<sequence length="141" mass="16407">MNNKLIILSILFSSIVFEIGFAQQKNANVSDKSVQKLNDKGCLNLMQYYSGYWKTDSIGNSGFREVFIQYLNCRCSIIGVRWDRVENFFGKPNRVSVRENQQLYIYKLTNYIQQDNLLNSALYITDDKKSIITSFDKFNPS</sequence>
<dbReference type="RefSeq" id="WP_217792957.1">
    <property type="nucleotide sequence ID" value="NZ_JAHSPG010000014.1"/>
</dbReference>
<protein>
    <submittedName>
        <fullName evidence="1">Uncharacterized protein</fullName>
    </submittedName>
</protein>
<evidence type="ECO:0000313" key="1">
    <source>
        <dbReference type="EMBL" id="MBV4359097.1"/>
    </source>
</evidence>
<evidence type="ECO:0000313" key="2">
    <source>
        <dbReference type="Proteomes" id="UP000812270"/>
    </source>
</evidence>
<proteinExistence type="predicted"/>
<dbReference type="EMBL" id="JAHSPG010000014">
    <property type="protein sequence ID" value="MBV4359097.1"/>
    <property type="molecule type" value="Genomic_DNA"/>
</dbReference>
<dbReference type="Proteomes" id="UP000812270">
    <property type="component" value="Unassembled WGS sequence"/>
</dbReference>
<dbReference type="AlphaFoldDB" id="A0A9E2SBI9"/>
<gene>
    <name evidence="1" type="ORF">KTO63_18155</name>
</gene>